<evidence type="ECO:0000313" key="2">
    <source>
        <dbReference type="EMBL" id="GFR81359.1"/>
    </source>
</evidence>
<name>A0AAV4G841_9GAST</name>
<accession>A0AAV4G841</accession>
<reference evidence="2 3" key="1">
    <citation type="journal article" date="2021" name="Elife">
        <title>Chloroplast acquisition without the gene transfer in kleptoplastic sea slugs, Plakobranchus ocellatus.</title>
        <authorList>
            <person name="Maeda T."/>
            <person name="Takahashi S."/>
            <person name="Yoshida T."/>
            <person name="Shimamura S."/>
            <person name="Takaki Y."/>
            <person name="Nagai Y."/>
            <person name="Toyoda A."/>
            <person name="Suzuki Y."/>
            <person name="Arimoto A."/>
            <person name="Ishii H."/>
            <person name="Satoh N."/>
            <person name="Nishiyama T."/>
            <person name="Hasebe M."/>
            <person name="Maruyama T."/>
            <person name="Minagawa J."/>
            <person name="Obokata J."/>
            <person name="Shigenobu S."/>
        </authorList>
    </citation>
    <scope>NUCLEOTIDE SEQUENCE [LARGE SCALE GENOMIC DNA]</scope>
</reference>
<protein>
    <submittedName>
        <fullName evidence="2">Uncharacterized protein</fullName>
    </submittedName>
</protein>
<comment type="caution">
    <text evidence="2">The sequence shown here is derived from an EMBL/GenBank/DDBJ whole genome shotgun (WGS) entry which is preliminary data.</text>
</comment>
<gene>
    <name evidence="2" type="ORF">ElyMa_005923100</name>
</gene>
<organism evidence="2 3">
    <name type="scientific">Elysia marginata</name>
    <dbReference type="NCBI Taxonomy" id="1093978"/>
    <lineage>
        <taxon>Eukaryota</taxon>
        <taxon>Metazoa</taxon>
        <taxon>Spiralia</taxon>
        <taxon>Lophotrochozoa</taxon>
        <taxon>Mollusca</taxon>
        <taxon>Gastropoda</taxon>
        <taxon>Heterobranchia</taxon>
        <taxon>Euthyneura</taxon>
        <taxon>Panpulmonata</taxon>
        <taxon>Sacoglossa</taxon>
        <taxon>Placobranchoidea</taxon>
        <taxon>Plakobranchidae</taxon>
        <taxon>Elysia</taxon>
    </lineage>
</organism>
<feature type="region of interest" description="Disordered" evidence="1">
    <location>
        <begin position="175"/>
        <end position="207"/>
    </location>
</feature>
<evidence type="ECO:0000256" key="1">
    <source>
        <dbReference type="SAM" id="MobiDB-lite"/>
    </source>
</evidence>
<dbReference type="EMBL" id="BMAT01011873">
    <property type="protein sequence ID" value="GFR81359.1"/>
    <property type="molecule type" value="Genomic_DNA"/>
</dbReference>
<dbReference type="AlphaFoldDB" id="A0AAV4G841"/>
<keyword evidence="3" id="KW-1185">Reference proteome</keyword>
<sequence>MNIRANSSLEDEEFPNVYEKWLKSRLNYAVMQETREPANPGFIDAVVTNGDCKHLAENVLREELWVRNRYPNSNFFGDRVIAYRFPRQVDEILDFRFSRDPLNKPKHELKPNPLGPVYNVSLRELATVACWGAPYFDIPTHLLPKQMISPYTQEELHKASPEQKSSSFGLQKISTPAKRTVSTPAECQHLLPGNKTKQRAKPIKRRR</sequence>
<proteinExistence type="predicted"/>
<evidence type="ECO:0000313" key="3">
    <source>
        <dbReference type="Proteomes" id="UP000762676"/>
    </source>
</evidence>
<feature type="compositionally biased region" description="Basic residues" evidence="1">
    <location>
        <begin position="196"/>
        <end position="207"/>
    </location>
</feature>
<dbReference type="Proteomes" id="UP000762676">
    <property type="component" value="Unassembled WGS sequence"/>
</dbReference>